<dbReference type="RefSeq" id="WP_068010867.1">
    <property type="nucleotide sequence ID" value="NZ_FOFM01000011.1"/>
</dbReference>
<feature type="transmembrane region" description="Helical" evidence="1">
    <location>
        <begin position="53"/>
        <end position="70"/>
    </location>
</feature>
<accession>A0A165T0W7</accession>
<dbReference type="PATRIC" id="fig|989403.3.peg.4926"/>
<feature type="transmembrane region" description="Helical" evidence="1">
    <location>
        <begin position="76"/>
        <end position="92"/>
    </location>
</feature>
<keyword evidence="1" id="KW-0812">Transmembrane</keyword>
<dbReference type="Proteomes" id="UP000076577">
    <property type="component" value="Unassembled WGS sequence"/>
</dbReference>
<evidence type="ECO:0000313" key="3">
    <source>
        <dbReference type="Proteomes" id="UP000076577"/>
    </source>
</evidence>
<dbReference type="EMBL" id="LMCB01000159">
    <property type="protein sequence ID" value="KZL05141.1"/>
    <property type="molecule type" value="Genomic_DNA"/>
</dbReference>
<dbReference type="AlphaFoldDB" id="A0A165T0W7"/>
<feature type="transmembrane region" description="Helical" evidence="1">
    <location>
        <begin position="12"/>
        <end position="32"/>
    </location>
</feature>
<dbReference type="STRING" id="989403.SAMN05421798_11158"/>
<evidence type="ECO:0000256" key="1">
    <source>
        <dbReference type="SAM" id="Phobius"/>
    </source>
</evidence>
<evidence type="ECO:0008006" key="4">
    <source>
        <dbReference type="Google" id="ProtNLM"/>
    </source>
</evidence>
<dbReference type="Pfam" id="PF09928">
    <property type="entry name" value="DUF2160"/>
    <property type="match status" value="1"/>
</dbReference>
<reference evidence="2 3" key="1">
    <citation type="journal article" date="2016" name="Front. Microbiol.">
        <title>Comparative Genomic Analysis Reveals a Diverse Repertoire of Genes Involved in Prokaryote-Eukaryote Interactions within the Pseudovibrio Genus.</title>
        <authorList>
            <person name="Romano S."/>
            <person name="Fernandez-Guerra A."/>
            <person name="Reen F.J."/>
            <person name="Glockner F.O."/>
            <person name="Crowley S.P."/>
            <person name="O'Sullivan O."/>
            <person name="Cotter P.D."/>
            <person name="Adams C."/>
            <person name="Dobson A.D."/>
            <person name="O'Gara F."/>
        </authorList>
    </citation>
    <scope>NUCLEOTIDE SEQUENCE [LARGE SCALE GENOMIC DNA]</scope>
    <source>
        <strain evidence="2 3">Ad2</strain>
    </source>
</reference>
<name>A0A165T0W7_9HYPH</name>
<sequence>MELSWMAWTQPTAIFFITIALLISGMAVWEWLVPGGTPRHGILQFETTRGDRLFVTLLGSAFICLIWLGFVGTNLWWALLVCVAYAFCVFRWV</sequence>
<evidence type="ECO:0000313" key="2">
    <source>
        <dbReference type="EMBL" id="KZL05141.1"/>
    </source>
</evidence>
<protein>
    <recommendedName>
        <fullName evidence="4">Small integral membrane protein</fullName>
    </recommendedName>
</protein>
<dbReference type="InterPro" id="IPR018678">
    <property type="entry name" value="DUF2160_TM"/>
</dbReference>
<comment type="caution">
    <text evidence="2">The sequence shown here is derived from an EMBL/GenBank/DDBJ whole genome shotgun (WGS) entry which is preliminary data.</text>
</comment>
<keyword evidence="1" id="KW-1133">Transmembrane helix</keyword>
<keyword evidence="1" id="KW-0472">Membrane</keyword>
<keyword evidence="3" id="KW-1185">Reference proteome</keyword>
<gene>
    <name evidence="2" type="ORF">PsAD2_04496</name>
</gene>
<organism evidence="2 3">
    <name type="scientific">Pseudovibrio axinellae</name>
    <dbReference type="NCBI Taxonomy" id="989403"/>
    <lineage>
        <taxon>Bacteria</taxon>
        <taxon>Pseudomonadati</taxon>
        <taxon>Pseudomonadota</taxon>
        <taxon>Alphaproteobacteria</taxon>
        <taxon>Hyphomicrobiales</taxon>
        <taxon>Stappiaceae</taxon>
        <taxon>Pseudovibrio</taxon>
    </lineage>
</organism>
<proteinExistence type="predicted"/>